<dbReference type="GO" id="GO:0015344">
    <property type="term" value="F:siderophore uptake transmembrane transporter activity"/>
    <property type="evidence" value="ECO:0007669"/>
    <property type="project" value="TreeGrafter"/>
</dbReference>
<keyword evidence="3 8" id="KW-1134">Transmembrane beta strand</keyword>
<dbReference type="Pfam" id="PF14905">
    <property type="entry name" value="OMP_b-brl_3"/>
    <property type="match status" value="1"/>
</dbReference>
<evidence type="ECO:0000256" key="2">
    <source>
        <dbReference type="ARBA" id="ARBA00022448"/>
    </source>
</evidence>
<dbReference type="InterPro" id="IPR039426">
    <property type="entry name" value="TonB-dep_rcpt-like"/>
</dbReference>
<dbReference type="STRING" id="477690.SAMN05216474_0920"/>
<proteinExistence type="inferred from homology"/>
<dbReference type="Gene3D" id="2.60.40.1120">
    <property type="entry name" value="Carboxypeptidase-like, regulatory domain"/>
    <property type="match status" value="1"/>
</dbReference>
<evidence type="ECO:0000256" key="7">
    <source>
        <dbReference type="ARBA" id="ARBA00023237"/>
    </source>
</evidence>
<keyword evidence="7 8" id="KW-0998">Cell outer membrane</keyword>
<dbReference type="Gene3D" id="2.170.130.10">
    <property type="entry name" value="TonB-dependent receptor, plug domain"/>
    <property type="match status" value="1"/>
</dbReference>
<organism evidence="12 13">
    <name type="scientific">Lishizhenia tianjinensis</name>
    <dbReference type="NCBI Taxonomy" id="477690"/>
    <lineage>
        <taxon>Bacteria</taxon>
        <taxon>Pseudomonadati</taxon>
        <taxon>Bacteroidota</taxon>
        <taxon>Flavobacteriia</taxon>
        <taxon>Flavobacteriales</taxon>
        <taxon>Crocinitomicaceae</taxon>
        <taxon>Lishizhenia</taxon>
    </lineage>
</organism>
<reference evidence="12 13" key="1">
    <citation type="submission" date="2016-10" db="EMBL/GenBank/DDBJ databases">
        <authorList>
            <person name="de Groot N.N."/>
        </authorList>
    </citation>
    <scope>NUCLEOTIDE SEQUENCE [LARGE SCALE GENOMIC DNA]</scope>
    <source>
        <strain evidence="12 13">CGMCC 1.7005</strain>
    </source>
</reference>
<evidence type="ECO:0000256" key="8">
    <source>
        <dbReference type="PROSITE-ProRule" id="PRU01360"/>
    </source>
</evidence>
<evidence type="ECO:0000256" key="9">
    <source>
        <dbReference type="SAM" id="SignalP"/>
    </source>
</evidence>
<dbReference type="GO" id="GO:0009279">
    <property type="term" value="C:cell outer membrane"/>
    <property type="evidence" value="ECO:0007669"/>
    <property type="project" value="UniProtKB-SubCell"/>
</dbReference>
<sequence>MRLFFTSVLLLCTLVGLSQAKVEISGSVIDSTTQKPIEFVKVVVLQPSDSAVVKGAYTNATGNFLLSGLSSGNYLLQFTAFDYELKYQAIQLSSKKLSLGAVVLTKSDYVLKEGVDIVYEAKVLETSIDKKVYDPSQDLSTQAGTVTEMLNNVPSIEVDQDGNISLRGNQNVTILIDGLPSNLTADNLSSLPASSIERVEIVTNPSAKYDPDGTAGIINLVLKKNKLRGMNGTVNATAGTGNQYNLNVSVNARTEKFNVFASYGLRHYQGYRNHFSEWFRDMGDTNSYLLQERQGTDLNVNHTARFGVDYTLNAQQTLSFSATGNMGERDRYGNQFNYQYFNDDLEYYWNREAYDPRNRSSLDLSMNYIYKFKEDAGDLKIAANQSWGQSENSGEYIQQYYTDMDEAYGATAYQNIENLSSNGLTTLALDVTRNLKKKKKLEYGSKFILNSNDQTAYSESLDTLSMMFMPDTNINNQFIVNQNVFAAYGIYGQQLEKLGYQVGLRLEQALINPRLLTTNENFQNDYFSFFPSAHVSYKLKKNYEVTASYSRRINRPNSRNLNPFPSYSDPLNLRVGNPALNPEYINSYELGVLKDWKKLNFSSTAYFRHTTDVIQRIKEFYDDGTSAVRFVNLSENYNYGLELVGVYKPFKIWKNIISFNAYGTQYKDNSVQNVTNNAGFSWNVKLNSTFDLFKNTTTLQVTTSYVAKRITAQGYIQPKRGIDLALNRRFFDKKLTLGIQLQDVFNNKGFVIWIDQPDVQQYSEFKWQSRRLLFNVSYKFGKLEMSKGKDMPSSGGEGFDF</sequence>
<dbReference type="AlphaFoldDB" id="A0A1I6YIU2"/>
<evidence type="ECO:0000259" key="10">
    <source>
        <dbReference type="Pfam" id="PF07715"/>
    </source>
</evidence>
<dbReference type="InterPro" id="IPR041700">
    <property type="entry name" value="OMP_b-brl_3"/>
</dbReference>
<dbReference type="EMBL" id="FPAS01000001">
    <property type="protein sequence ID" value="SFT50234.1"/>
    <property type="molecule type" value="Genomic_DNA"/>
</dbReference>
<dbReference type="InterPro" id="IPR036942">
    <property type="entry name" value="Beta-barrel_TonB_sf"/>
</dbReference>
<dbReference type="OrthoDB" id="8764943at2"/>
<dbReference type="InterPro" id="IPR012910">
    <property type="entry name" value="Plug_dom"/>
</dbReference>
<feature type="signal peptide" evidence="9">
    <location>
        <begin position="1"/>
        <end position="20"/>
    </location>
</feature>
<dbReference type="Pfam" id="PF13620">
    <property type="entry name" value="CarboxypepD_reg"/>
    <property type="match status" value="1"/>
</dbReference>
<keyword evidence="12" id="KW-0675">Receptor</keyword>
<dbReference type="Proteomes" id="UP000236454">
    <property type="component" value="Unassembled WGS sequence"/>
</dbReference>
<feature type="domain" description="Outer membrane protein beta-barrel" evidence="11">
    <location>
        <begin position="371"/>
        <end position="778"/>
    </location>
</feature>
<feature type="domain" description="TonB-dependent receptor plug" evidence="10">
    <location>
        <begin position="126"/>
        <end position="217"/>
    </location>
</feature>
<comment type="subcellular location">
    <subcellularLocation>
        <location evidence="1 8">Cell outer membrane</location>
        <topology evidence="1 8">Multi-pass membrane protein</topology>
    </subcellularLocation>
</comment>
<evidence type="ECO:0000256" key="4">
    <source>
        <dbReference type="ARBA" id="ARBA00022692"/>
    </source>
</evidence>
<gene>
    <name evidence="12" type="ORF">SAMN05216474_0920</name>
</gene>
<dbReference type="PANTHER" id="PTHR30069:SF29">
    <property type="entry name" value="HEMOGLOBIN AND HEMOGLOBIN-HAPTOGLOBIN-BINDING PROTEIN 1-RELATED"/>
    <property type="match status" value="1"/>
</dbReference>
<protein>
    <submittedName>
        <fullName evidence="12">Outer membrane receptor proteins, mostly Fe transport</fullName>
    </submittedName>
</protein>
<keyword evidence="6 8" id="KW-0472">Membrane</keyword>
<dbReference type="SUPFAM" id="SSF49464">
    <property type="entry name" value="Carboxypeptidase regulatory domain-like"/>
    <property type="match status" value="1"/>
</dbReference>
<accession>A0A1I6YIU2</accession>
<dbReference type="PROSITE" id="PS52016">
    <property type="entry name" value="TONB_DEPENDENT_REC_3"/>
    <property type="match status" value="1"/>
</dbReference>
<evidence type="ECO:0000313" key="13">
    <source>
        <dbReference type="Proteomes" id="UP000236454"/>
    </source>
</evidence>
<dbReference type="InterPro" id="IPR008969">
    <property type="entry name" value="CarboxyPept-like_regulatory"/>
</dbReference>
<dbReference type="Pfam" id="PF07715">
    <property type="entry name" value="Plug"/>
    <property type="match status" value="1"/>
</dbReference>
<dbReference type="PANTHER" id="PTHR30069">
    <property type="entry name" value="TONB-DEPENDENT OUTER MEMBRANE RECEPTOR"/>
    <property type="match status" value="1"/>
</dbReference>
<dbReference type="RefSeq" id="WP_090246857.1">
    <property type="nucleotide sequence ID" value="NZ_FPAS01000001.1"/>
</dbReference>
<dbReference type="Gene3D" id="2.40.170.20">
    <property type="entry name" value="TonB-dependent receptor, beta-barrel domain"/>
    <property type="match status" value="1"/>
</dbReference>
<dbReference type="SUPFAM" id="SSF56935">
    <property type="entry name" value="Porins"/>
    <property type="match status" value="1"/>
</dbReference>
<keyword evidence="13" id="KW-1185">Reference proteome</keyword>
<keyword evidence="4 8" id="KW-0812">Transmembrane</keyword>
<keyword evidence="2 8" id="KW-0813">Transport</keyword>
<evidence type="ECO:0000259" key="11">
    <source>
        <dbReference type="Pfam" id="PF14905"/>
    </source>
</evidence>
<name>A0A1I6YIU2_9FLAO</name>
<feature type="chain" id="PRO_5014705783" evidence="9">
    <location>
        <begin position="21"/>
        <end position="801"/>
    </location>
</feature>
<evidence type="ECO:0000256" key="6">
    <source>
        <dbReference type="ARBA" id="ARBA00023136"/>
    </source>
</evidence>
<evidence type="ECO:0000313" key="12">
    <source>
        <dbReference type="EMBL" id="SFT50234.1"/>
    </source>
</evidence>
<evidence type="ECO:0000256" key="3">
    <source>
        <dbReference type="ARBA" id="ARBA00022452"/>
    </source>
</evidence>
<keyword evidence="5 9" id="KW-0732">Signal</keyword>
<dbReference type="InterPro" id="IPR037066">
    <property type="entry name" value="Plug_dom_sf"/>
</dbReference>
<evidence type="ECO:0000256" key="1">
    <source>
        <dbReference type="ARBA" id="ARBA00004571"/>
    </source>
</evidence>
<dbReference type="GO" id="GO:0044718">
    <property type="term" value="P:siderophore transmembrane transport"/>
    <property type="evidence" value="ECO:0007669"/>
    <property type="project" value="TreeGrafter"/>
</dbReference>
<evidence type="ECO:0000256" key="5">
    <source>
        <dbReference type="ARBA" id="ARBA00022729"/>
    </source>
</evidence>
<comment type="similarity">
    <text evidence="8">Belongs to the TonB-dependent receptor family.</text>
</comment>